<organism evidence="2 3">
    <name type="scientific">Tetranychus urticae</name>
    <name type="common">Two-spotted spider mite</name>
    <dbReference type="NCBI Taxonomy" id="32264"/>
    <lineage>
        <taxon>Eukaryota</taxon>
        <taxon>Metazoa</taxon>
        <taxon>Ecdysozoa</taxon>
        <taxon>Arthropoda</taxon>
        <taxon>Chelicerata</taxon>
        <taxon>Arachnida</taxon>
        <taxon>Acari</taxon>
        <taxon>Acariformes</taxon>
        <taxon>Trombidiformes</taxon>
        <taxon>Prostigmata</taxon>
        <taxon>Eleutherengona</taxon>
        <taxon>Raphignathae</taxon>
        <taxon>Tetranychoidea</taxon>
        <taxon>Tetranychidae</taxon>
        <taxon>Tetranychus</taxon>
    </lineage>
</organism>
<keyword evidence="1" id="KW-0732">Signal</keyword>
<evidence type="ECO:0000313" key="3">
    <source>
        <dbReference type="Proteomes" id="UP000015104"/>
    </source>
</evidence>
<dbReference type="EMBL" id="CAEY01001361">
    <property type="status" value="NOT_ANNOTATED_CDS"/>
    <property type="molecule type" value="Genomic_DNA"/>
</dbReference>
<name>T1K2B9_TETUR</name>
<keyword evidence="3" id="KW-1185">Reference proteome</keyword>
<protein>
    <submittedName>
        <fullName evidence="2">Uncharacterized protein</fullName>
    </submittedName>
</protein>
<proteinExistence type="predicted"/>
<sequence length="66" mass="7460">MFHKSITLIIVLIFIGASVCLASRKYREGLILGYLMGSQSGNHHQHTIPYPIYLPHMGYSSCHGYH</sequence>
<evidence type="ECO:0000256" key="1">
    <source>
        <dbReference type="SAM" id="SignalP"/>
    </source>
</evidence>
<dbReference type="Proteomes" id="UP000015104">
    <property type="component" value="Unassembled WGS sequence"/>
</dbReference>
<dbReference type="HOGENOM" id="CLU_2834421_0_0_1"/>
<feature type="signal peptide" evidence="1">
    <location>
        <begin position="1"/>
        <end position="22"/>
    </location>
</feature>
<evidence type="ECO:0000313" key="2">
    <source>
        <dbReference type="EnsemblMetazoa" id="tetur04g04480.1"/>
    </source>
</evidence>
<dbReference type="EnsemblMetazoa" id="tetur04g04480.1">
    <property type="protein sequence ID" value="tetur04g04480.1"/>
    <property type="gene ID" value="tetur04g04480"/>
</dbReference>
<accession>T1K2B9</accession>
<feature type="chain" id="PRO_5004580892" evidence="1">
    <location>
        <begin position="23"/>
        <end position="66"/>
    </location>
</feature>
<dbReference type="AlphaFoldDB" id="T1K2B9"/>
<reference evidence="3" key="1">
    <citation type="submission" date="2011-08" db="EMBL/GenBank/DDBJ databases">
        <authorList>
            <person name="Rombauts S."/>
        </authorList>
    </citation>
    <scope>NUCLEOTIDE SEQUENCE</scope>
    <source>
        <strain evidence="3">London</strain>
    </source>
</reference>
<reference evidence="2" key="2">
    <citation type="submission" date="2015-06" db="UniProtKB">
        <authorList>
            <consortium name="EnsemblMetazoa"/>
        </authorList>
    </citation>
    <scope>IDENTIFICATION</scope>
</reference>